<dbReference type="GO" id="GO:0003700">
    <property type="term" value="F:DNA-binding transcription factor activity"/>
    <property type="evidence" value="ECO:0007669"/>
    <property type="project" value="TreeGrafter"/>
</dbReference>
<dbReference type="InterPro" id="IPR014757">
    <property type="entry name" value="Tscrpt_reg_IclR_C"/>
</dbReference>
<evidence type="ECO:0000256" key="2">
    <source>
        <dbReference type="ARBA" id="ARBA00023125"/>
    </source>
</evidence>
<dbReference type="PROSITE" id="PS51077">
    <property type="entry name" value="HTH_ICLR"/>
    <property type="match status" value="1"/>
</dbReference>
<dbReference type="SUPFAM" id="SSF55781">
    <property type="entry name" value="GAF domain-like"/>
    <property type="match status" value="1"/>
</dbReference>
<dbReference type="GO" id="GO:0003677">
    <property type="term" value="F:DNA binding"/>
    <property type="evidence" value="ECO:0007669"/>
    <property type="project" value="UniProtKB-KW"/>
</dbReference>
<dbReference type="InterPro" id="IPR050707">
    <property type="entry name" value="HTH_MetabolicPath_Reg"/>
</dbReference>
<comment type="caution">
    <text evidence="6">The sequence shown here is derived from an EMBL/GenBank/DDBJ whole genome shotgun (WGS) entry which is preliminary data.</text>
</comment>
<evidence type="ECO:0000256" key="1">
    <source>
        <dbReference type="ARBA" id="ARBA00023015"/>
    </source>
</evidence>
<dbReference type="AlphaFoldDB" id="A0A9D1UJZ5"/>
<dbReference type="Pfam" id="PF09339">
    <property type="entry name" value="HTH_IclR"/>
    <property type="match status" value="1"/>
</dbReference>
<dbReference type="Gene3D" id="1.10.10.10">
    <property type="entry name" value="Winged helix-like DNA-binding domain superfamily/Winged helix DNA-binding domain"/>
    <property type="match status" value="1"/>
</dbReference>
<proteinExistence type="predicted"/>
<evidence type="ECO:0000313" key="7">
    <source>
        <dbReference type="Proteomes" id="UP000824190"/>
    </source>
</evidence>
<dbReference type="PANTHER" id="PTHR30136">
    <property type="entry name" value="HELIX-TURN-HELIX TRANSCRIPTIONAL REGULATOR, ICLR FAMILY"/>
    <property type="match status" value="1"/>
</dbReference>
<evidence type="ECO:0000313" key="6">
    <source>
        <dbReference type="EMBL" id="HIW90689.1"/>
    </source>
</evidence>
<name>A0A9D1UJZ5_9CORY</name>
<dbReference type="PROSITE" id="PS51078">
    <property type="entry name" value="ICLR_ED"/>
    <property type="match status" value="1"/>
</dbReference>
<dbReference type="GO" id="GO:0045892">
    <property type="term" value="P:negative regulation of DNA-templated transcription"/>
    <property type="evidence" value="ECO:0007669"/>
    <property type="project" value="TreeGrafter"/>
</dbReference>
<dbReference type="PANTHER" id="PTHR30136:SF35">
    <property type="entry name" value="HTH-TYPE TRANSCRIPTIONAL REGULATOR RV1719"/>
    <property type="match status" value="1"/>
</dbReference>
<dbReference type="SUPFAM" id="SSF46785">
    <property type="entry name" value="Winged helix' DNA-binding domain"/>
    <property type="match status" value="1"/>
</dbReference>
<gene>
    <name evidence="6" type="ORF">H9870_03380</name>
</gene>
<accession>A0A9D1UJZ5</accession>
<keyword evidence="3" id="KW-0804">Transcription</keyword>
<dbReference type="SMART" id="SM00346">
    <property type="entry name" value="HTH_ICLR"/>
    <property type="match status" value="1"/>
</dbReference>
<dbReference type="Proteomes" id="UP000824190">
    <property type="component" value="Unassembled WGS sequence"/>
</dbReference>
<dbReference type="InterPro" id="IPR005471">
    <property type="entry name" value="Tscrpt_reg_IclR_N"/>
</dbReference>
<feature type="domain" description="IclR-ED" evidence="5">
    <location>
        <begin position="68"/>
        <end position="252"/>
    </location>
</feature>
<evidence type="ECO:0000259" key="4">
    <source>
        <dbReference type="PROSITE" id="PS51077"/>
    </source>
</evidence>
<keyword evidence="1" id="KW-0805">Transcription regulation</keyword>
<protein>
    <submittedName>
        <fullName evidence="6">IclR family transcriptional regulator</fullName>
    </submittedName>
</protein>
<organism evidence="6 7">
    <name type="scientific">Candidatus Corynebacterium avicola</name>
    <dbReference type="NCBI Taxonomy" id="2838527"/>
    <lineage>
        <taxon>Bacteria</taxon>
        <taxon>Bacillati</taxon>
        <taxon>Actinomycetota</taxon>
        <taxon>Actinomycetes</taxon>
        <taxon>Mycobacteriales</taxon>
        <taxon>Corynebacteriaceae</taxon>
        <taxon>Corynebacterium</taxon>
    </lineage>
</organism>
<dbReference type="EMBL" id="DXGC01000032">
    <property type="protein sequence ID" value="HIW90689.1"/>
    <property type="molecule type" value="Genomic_DNA"/>
</dbReference>
<reference evidence="6" key="1">
    <citation type="journal article" date="2021" name="PeerJ">
        <title>Extensive microbial diversity within the chicken gut microbiome revealed by metagenomics and culture.</title>
        <authorList>
            <person name="Gilroy R."/>
            <person name="Ravi A."/>
            <person name="Getino M."/>
            <person name="Pursley I."/>
            <person name="Horton D.L."/>
            <person name="Alikhan N.F."/>
            <person name="Baker D."/>
            <person name="Gharbi K."/>
            <person name="Hall N."/>
            <person name="Watson M."/>
            <person name="Adriaenssens E.M."/>
            <person name="Foster-Nyarko E."/>
            <person name="Jarju S."/>
            <person name="Secka A."/>
            <person name="Antonio M."/>
            <person name="Oren A."/>
            <person name="Chaudhuri R.R."/>
            <person name="La Ragione R."/>
            <person name="Hildebrand F."/>
            <person name="Pallen M.J."/>
        </authorList>
    </citation>
    <scope>NUCLEOTIDE SEQUENCE</scope>
    <source>
        <strain evidence="6">CHK32-1732</strain>
    </source>
</reference>
<evidence type="ECO:0000256" key="3">
    <source>
        <dbReference type="ARBA" id="ARBA00023163"/>
    </source>
</evidence>
<keyword evidence="2" id="KW-0238">DNA-binding</keyword>
<reference evidence="6" key="2">
    <citation type="submission" date="2021-04" db="EMBL/GenBank/DDBJ databases">
        <authorList>
            <person name="Gilroy R."/>
        </authorList>
    </citation>
    <scope>NUCLEOTIDE SEQUENCE</scope>
    <source>
        <strain evidence="6">CHK32-1732</strain>
    </source>
</reference>
<dbReference type="InterPro" id="IPR029016">
    <property type="entry name" value="GAF-like_dom_sf"/>
</dbReference>
<dbReference type="InterPro" id="IPR036390">
    <property type="entry name" value="WH_DNA-bd_sf"/>
</dbReference>
<dbReference type="Gene3D" id="3.30.450.40">
    <property type="match status" value="1"/>
</dbReference>
<feature type="domain" description="HTH iclR-type" evidence="4">
    <location>
        <begin position="6"/>
        <end position="67"/>
    </location>
</feature>
<evidence type="ECO:0000259" key="5">
    <source>
        <dbReference type="PROSITE" id="PS51078"/>
    </source>
</evidence>
<dbReference type="Pfam" id="PF01614">
    <property type="entry name" value="IclR_C"/>
    <property type="match status" value="1"/>
</dbReference>
<dbReference type="InterPro" id="IPR036388">
    <property type="entry name" value="WH-like_DNA-bd_sf"/>
</dbReference>
<sequence length="252" mass="26627">MGNQGVQSVDRAIAALEVLAELGDAGTGVIADKLGVHKSSASRILTSLASHGLVEQDGQGGSWRLGFGLVRLAGSVTARTGFSQVAQVLCDRVVEDLGMTANVAVLDEGFAVNVSQAVGSGLLAPRHYVGLRTPGHATSSGKLLLAYSGTDGTDGTDRTEVPDDLERYTDRTILTASELGAELDWVRDRGWAASDEEWEERITAVAVPLRRQDGTVEAALTVTGPNHRLPPQDFPEVAARLTELARSSGRWV</sequence>